<accession>A0AAV5KWD0</accession>
<proteinExistence type="predicted"/>
<gene>
    <name evidence="1" type="ORF">SLEP1_g37849</name>
</gene>
<evidence type="ECO:0000313" key="2">
    <source>
        <dbReference type="Proteomes" id="UP001054252"/>
    </source>
</evidence>
<keyword evidence="2" id="KW-1185">Reference proteome</keyword>
<sequence>MDINRDIIGEANHLSGHSFSAHDNIIHPLAELGSKTTEEKLYARWPFAVGPRVCLLLTAAVSRMGKKDFAMSDECAT</sequence>
<protein>
    <submittedName>
        <fullName evidence="1">Uncharacterized protein</fullName>
    </submittedName>
</protein>
<dbReference type="Proteomes" id="UP001054252">
    <property type="component" value="Unassembled WGS sequence"/>
</dbReference>
<evidence type="ECO:0000313" key="1">
    <source>
        <dbReference type="EMBL" id="GKV28858.1"/>
    </source>
</evidence>
<name>A0AAV5KWD0_9ROSI</name>
<reference evidence="1 2" key="1">
    <citation type="journal article" date="2021" name="Commun. Biol.">
        <title>The genome of Shorea leprosula (Dipterocarpaceae) highlights the ecological relevance of drought in aseasonal tropical rainforests.</title>
        <authorList>
            <person name="Ng K.K.S."/>
            <person name="Kobayashi M.J."/>
            <person name="Fawcett J.A."/>
            <person name="Hatakeyama M."/>
            <person name="Paape T."/>
            <person name="Ng C.H."/>
            <person name="Ang C.C."/>
            <person name="Tnah L.H."/>
            <person name="Lee C.T."/>
            <person name="Nishiyama T."/>
            <person name="Sese J."/>
            <person name="O'Brien M.J."/>
            <person name="Copetti D."/>
            <person name="Mohd Noor M.I."/>
            <person name="Ong R.C."/>
            <person name="Putra M."/>
            <person name="Sireger I.Z."/>
            <person name="Indrioko S."/>
            <person name="Kosugi Y."/>
            <person name="Izuno A."/>
            <person name="Isagi Y."/>
            <person name="Lee S.L."/>
            <person name="Shimizu K.K."/>
        </authorList>
    </citation>
    <scope>NUCLEOTIDE SEQUENCE [LARGE SCALE GENOMIC DNA]</scope>
    <source>
        <strain evidence="1">214</strain>
    </source>
</reference>
<comment type="caution">
    <text evidence="1">The sequence shown here is derived from an EMBL/GenBank/DDBJ whole genome shotgun (WGS) entry which is preliminary data.</text>
</comment>
<dbReference type="AlphaFoldDB" id="A0AAV5KWD0"/>
<dbReference type="EMBL" id="BPVZ01000080">
    <property type="protein sequence ID" value="GKV28858.1"/>
    <property type="molecule type" value="Genomic_DNA"/>
</dbReference>
<organism evidence="1 2">
    <name type="scientific">Rubroshorea leprosula</name>
    <dbReference type="NCBI Taxonomy" id="152421"/>
    <lineage>
        <taxon>Eukaryota</taxon>
        <taxon>Viridiplantae</taxon>
        <taxon>Streptophyta</taxon>
        <taxon>Embryophyta</taxon>
        <taxon>Tracheophyta</taxon>
        <taxon>Spermatophyta</taxon>
        <taxon>Magnoliopsida</taxon>
        <taxon>eudicotyledons</taxon>
        <taxon>Gunneridae</taxon>
        <taxon>Pentapetalae</taxon>
        <taxon>rosids</taxon>
        <taxon>malvids</taxon>
        <taxon>Malvales</taxon>
        <taxon>Dipterocarpaceae</taxon>
        <taxon>Rubroshorea</taxon>
    </lineage>
</organism>